<evidence type="ECO:0000256" key="7">
    <source>
        <dbReference type="ARBA" id="ARBA00022786"/>
    </source>
</evidence>
<dbReference type="InterPro" id="IPR031127">
    <property type="entry name" value="E3_UB_ligase_RBR"/>
</dbReference>
<dbReference type="CDD" id="cd20335">
    <property type="entry name" value="BRcat_RBR"/>
    <property type="match status" value="1"/>
</dbReference>
<keyword evidence="5" id="KW-0677">Repeat</keyword>
<comment type="caution">
    <text evidence="10">The sequence shown here is derived from an EMBL/GenBank/DDBJ whole genome shotgun (WGS) entry which is preliminary data.</text>
</comment>
<organism evidence="10 11">
    <name type="scientific">Tothia fuscella</name>
    <dbReference type="NCBI Taxonomy" id="1048955"/>
    <lineage>
        <taxon>Eukaryota</taxon>
        <taxon>Fungi</taxon>
        <taxon>Dikarya</taxon>
        <taxon>Ascomycota</taxon>
        <taxon>Pezizomycotina</taxon>
        <taxon>Dothideomycetes</taxon>
        <taxon>Pleosporomycetidae</taxon>
        <taxon>Venturiales</taxon>
        <taxon>Cylindrosympodiaceae</taxon>
        <taxon>Tothia</taxon>
    </lineage>
</organism>
<feature type="non-terminal residue" evidence="10">
    <location>
        <position position="1"/>
    </location>
</feature>
<evidence type="ECO:0000313" key="10">
    <source>
        <dbReference type="EMBL" id="KAF2422425.1"/>
    </source>
</evidence>
<evidence type="ECO:0000256" key="8">
    <source>
        <dbReference type="ARBA" id="ARBA00022833"/>
    </source>
</evidence>
<evidence type="ECO:0000256" key="1">
    <source>
        <dbReference type="ARBA" id="ARBA00001798"/>
    </source>
</evidence>
<evidence type="ECO:0000313" key="11">
    <source>
        <dbReference type="Proteomes" id="UP000800235"/>
    </source>
</evidence>
<dbReference type="SMART" id="SM00647">
    <property type="entry name" value="IBR"/>
    <property type="match status" value="1"/>
</dbReference>
<keyword evidence="11" id="KW-1185">Reference proteome</keyword>
<gene>
    <name evidence="10" type="ORF">EJ08DRAFT_571527</name>
</gene>
<dbReference type="InterPro" id="IPR013083">
    <property type="entry name" value="Znf_RING/FYVE/PHD"/>
</dbReference>
<dbReference type="PROSITE" id="PS51873">
    <property type="entry name" value="TRIAD"/>
    <property type="match status" value="1"/>
</dbReference>
<dbReference type="GO" id="GO:0008270">
    <property type="term" value="F:zinc ion binding"/>
    <property type="evidence" value="ECO:0007669"/>
    <property type="project" value="UniProtKB-KW"/>
</dbReference>
<dbReference type="InterPro" id="IPR044066">
    <property type="entry name" value="TRIAD_supradom"/>
</dbReference>
<dbReference type="EC" id="2.3.2.31" evidence="2"/>
<dbReference type="GO" id="GO:0061630">
    <property type="term" value="F:ubiquitin protein ligase activity"/>
    <property type="evidence" value="ECO:0007669"/>
    <property type="project" value="UniProtKB-EC"/>
</dbReference>
<reference evidence="10" key="1">
    <citation type="journal article" date="2020" name="Stud. Mycol.">
        <title>101 Dothideomycetes genomes: a test case for predicting lifestyles and emergence of pathogens.</title>
        <authorList>
            <person name="Haridas S."/>
            <person name="Albert R."/>
            <person name="Binder M."/>
            <person name="Bloem J."/>
            <person name="Labutti K."/>
            <person name="Salamov A."/>
            <person name="Andreopoulos B."/>
            <person name="Baker S."/>
            <person name="Barry K."/>
            <person name="Bills G."/>
            <person name="Bluhm B."/>
            <person name="Cannon C."/>
            <person name="Castanera R."/>
            <person name="Culley D."/>
            <person name="Daum C."/>
            <person name="Ezra D."/>
            <person name="Gonzalez J."/>
            <person name="Henrissat B."/>
            <person name="Kuo A."/>
            <person name="Liang C."/>
            <person name="Lipzen A."/>
            <person name="Lutzoni F."/>
            <person name="Magnuson J."/>
            <person name="Mondo S."/>
            <person name="Nolan M."/>
            <person name="Ohm R."/>
            <person name="Pangilinan J."/>
            <person name="Park H.-J."/>
            <person name="Ramirez L."/>
            <person name="Alfaro M."/>
            <person name="Sun H."/>
            <person name="Tritt A."/>
            <person name="Yoshinaga Y."/>
            <person name="Zwiers L.-H."/>
            <person name="Turgeon B."/>
            <person name="Goodwin S."/>
            <person name="Spatafora J."/>
            <person name="Crous P."/>
            <person name="Grigoriev I."/>
        </authorList>
    </citation>
    <scope>NUCLEOTIDE SEQUENCE</scope>
    <source>
        <strain evidence="10">CBS 130266</strain>
    </source>
</reference>
<keyword evidence="7" id="KW-0833">Ubl conjugation pathway</keyword>
<evidence type="ECO:0000256" key="6">
    <source>
        <dbReference type="ARBA" id="ARBA00022771"/>
    </source>
</evidence>
<dbReference type="AlphaFoldDB" id="A0A9P4NIL1"/>
<dbReference type="Pfam" id="PF01485">
    <property type="entry name" value="IBR"/>
    <property type="match status" value="2"/>
</dbReference>
<accession>A0A9P4NIL1</accession>
<keyword evidence="6" id="KW-0863">Zinc-finger</keyword>
<dbReference type="SUPFAM" id="SSF57850">
    <property type="entry name" value="RING/U-box"/>
    <property type="match status" value="2"/>
</dbReference>
<proteinExistence type="predicted"/>
<comment type="catalytic activity">
    <reaction evidence="1">
        <text>[E2 ubiquitin-conjugating enzyme]-S-ubiquitinyl-L-cysteine + [acceptor protein]-L-lysine = [E2 ubiquitin-conjugating enzyme]-L-cysteine + [acceptor protein]-N(6)-ubiquitinyl-L-lysine.</text>
        <dbReference type="EC" id="2.3.2.31"/>
    </reaction>
</comment>
<evidence type="ECO:0000256" key="4">
    <source>
        <dbReference type="ARBA" id="ARBA00022723"/>
    </source>
</evidence>
<feature type="domain" description="RING-type" evidence="9">
    <location>
        <begin position="1"/>
        <end position="193"/>
    </location>
</feature>
<dbReference type="InterPro" id="IPR002867">
    <property type="entry name" value="IBR_dom"/>
</dbReference>
<evidence type="ECO:0000256" key="3">
    <source>
        <dbReference type="ARBA" id="ARBA00022679"/>
    </source>
</evidence>
<keyword evidence="4" id="KW-0479">Metal-binding</keyword>
<dbReference type="PANTHER" id="PTHR11685">
    <property type="entry name" value="RBR FAMILY RING FINGER AND IBR DOMAIN-CONTAINING"/>
    <property type="match status" value="1"/>
</dbReference>
<dbReference type="CDD" id="cd22584">
    <property type="entry name" value="Rcat_RBR_unk"/>
    <property type="match status" value="1"/>
</dbReference>
<dbReference type="OrthoDB" id="9977870at2759"/>
<evidence type="ECO:0000259" key="9">
    <source>
        <dbReference type="PROSITE" id="PS51873"/>
    </source>
</evidence>
<dbReference type="GO" id="GO:0016567">
    <property type="term" value="P:protein ubiquitination"/>
    <property type="evidence" value="ECO:0007669"/>
    <property type="project" value="InterPro"/>
</dbReference>
<evidence type="ECO:0000256" key="5">
    <source>
        <dbReference type="ARBA" id="ARBA00022737"/>
    </source>
</evidence>
<dbReference type="Proteomes" id="UP000800235">
    <property type="component" value="Unassembled WGS sequence"/>
</dbReference>
<dbReference type="Gene3D" id="3.30.40.10">
    <property type="entry name" value="Zinc/RING finger domain, C3HC4 (zinc finger)"/>
    <property type="match status" value="1"/>
</dbReference>
<sequence>CVVCQNRKPSDEIVVLDCGKDDHAYCHDCLRDLFESSMTDAELFPPRCCRKAIPTQKIGHLFTSDFRQRFMARKAKLTSSNPLYCSSKVCSKFIGLEKVSNKNATCPDCKSITCTLCKGTAHSSLSCPIDPDTQQVEELGKQEGWKTCPGCSNLIGHRFGCWHMTCRCGHQFCYLCTKKWKSCTCAHFDGPRLLERAEFQARRPGQFRADRTEEYRIRAERRRLEENIACGYSMWHK</sequence>
<dbReference type="EMBL" id="MU007090">
    <property type="protein sequence ID" value="KAF2422425.1"/>
    <property type="molecule type" value="Genomic_DNA"/>
</dbReference>
<evidence type="ECO:0000256" key="2">
    <source>
        <dbReference type="ARBA" id="ARBA00012251"/>
    </source>
</evidence>
<keyword evidence="3" id="KW-0808">Transferase</keyword>
<keyword evidence="8" id="KW-0862">Zinc</keyword>
<feature type="non-terminal residue" evidence="10">
    <location>
        <position position="237"/>
    </location>
</feature>
<dbReference type="Gene3D" id="1.20.120.1750">
    <property type="match status" value="1"/>
</dbReference>
<protein>
    <recommendedName>
        <fullName evidence="2">RBR-type E3 ubiquitin transferase</fullName>
        <ecNumber evidence="2">2.3.2.31</ecNumber>
    </recommendedName>
</protein>
<name>A0A9P4NIL1_9PEZI</name>